<organism evidence="6 7">
    <name type="scientific">Schistosoma japonicum</name>
    <name type="common">Blood fluke</name>
    <dbReference type="NCBI Taxonomy" id="6182"/>
    <lineage>
        <taxon>Eukaryota</taxon>
        <taxon>Metazoa</taxon>
        <taxon>Spiralia</taxon>
        <taxon>Lophotrochozoa</taxon>
        <taxon>Platyhelminthes</taxon>
        <taxon>Trematoda</taxon>
        <taxon>Digenea</taxon>
        <taxon>Strigeidida</taxon>
        <taxon>Schistosomatoidea</taxon>
        <taxon>Schistosomatidae</taxon>
        <taxon>Schistosoma</taxon>
    </lineage>
</organism>
<evidence type="ECO:0000313" key="7">
    <source>
        <dbReference type="Proteomes" id="UP000311919"/>
    </source>
</evidence>
<protein>
    <recommendedName>
        <fullName evidence="4">MORN repeat-containing protein 3</fullName>
    </recommendedName>
</protein>
<name>A0A4Z2DRQ9_SCHJA</name>
<dbReference type="Pfam" id="PF02493">
    <property type="entry name" value="MORN"/>
    <property type="match status" value="6"/>
</dbReference>
<dbReference type="STRING" id="6182.A0A4Z2DRQ9"/>
<dbReference type="SUPFAM" id="SSF82185">
    <property type="entry name" value="Histone H3 K4-specific methyltransferase SET7/9 N-terminal domain"/>
    <property type="match status" value="2"/>
</dbReference>
<comment type="caution">
    <text evidence="6">The sequence shown here is derived from an EMBL/GenBank/DDBJ whole genome shotgun (WGS) entry which is preliminary data.</text>
</comment>
<keyword evidence="7" id="KW-1185">Reference proteome</keyword>
<evidence type="ECO:0000313" key="6">
    <source>
        <dbReference type="EMBL" id="TNN19231.1"/>
    </source>
</evidence>
<keyword evidence="3" id="KW-0968">Cytoplasmic vesicle</keyword>
<dbReference type="Proteomes" id="UP000311919">
    <property type="component" value="Unassembled WGS sequence"/>
</dbReference>
<comment type="function">
    <text evidence="5">Assembles a suppression complex (suppresome) by tethering SIRT1 and MDM2 to regulate composite modifications of p53/TP53. Confers both deacetylation-mediated functional inactivation, by SIRT1, and ubiquitination-dependent degradation, by MDM2, of p53/TP53, promoting a proliferative and cell survival behaviors. May play a role in the regulation of spermatogenesis.</text>
</comment>
<evidence type="ECO:0000256" key="5">
    <source>
        <dbReference type="ARBA" id="ARBA00045851"/>
    </source>
</evidence>
<evidence type="ECO:0000256" key="1">
    <source>
        <dbReference type="ARBA" id="ARBA00004218"/>
    </source>
</evidence>
<dbReference type="GO" id="GO:0001669">
    <property type="term" value="C:acrosomal vesicle"/>
    <property type="evidence" value="ECO:0007669"/>
    <property type="project" value="UniProtKB-SubCell"/>
</dbReference>
<dbReference type="PANTHER" id="PTHR46511">
    <property type="entry name" value="MORN REPEAT-CONTAINING PROTEIN 3"/>
    <property type="match status" value="1"/>
</dbReference>
<dbReference type="EMBL" id="SKCS01000054">
    <property type="protein sequence ID" value="TNN19231.1"/>
    <property type="molecule type" value="Genomic_DNA"/>
</dbReference>
<evidence type="ECO:0000256" key="3">
    <source>
        <dbReference type="ARBA" id="ARBA00023329"/>
    </source>
</evidence>
<dbReference type="AlphaFoldDB" id="A0A4Z2DRQ9"/>
<comment type="subcellular location">
    <subcellularLocation>
        <location evidence="1">Cytoplasmic vesicle</location>
        <location evidence="1">Secretory vesicle</location>
        <location evidence="1">Acrosome</location>
    </subcellularLocation>
</comment>
<proteinExistence type="predicted"/>
<evidence type="ECO:0000256" key="4">
    <source>
        <dbReference type="ARBA" id="ARBA00039854"/>
    </source>
</evidence>
<sequence length="218" mass="25320">MSSSPKNTTSRSHELDLKANKNGLRNVVFGVNGDEYIGEWKHNKRHGRGIYKWKKTNLVYEGDWEKNMRSGPGVLSVKFKSGKQIKIYSGSWKDNKRHGYGKNWYSENEIYEGEWCEGKRSGWGRMYYANGSIYEGQWLDDKRHGDGMLRLANENRFEGQWLNDKKNGRGKYFFLNTGQLMEGVWCNDVPKTSQIKDLGREVARRSTQSEIPEVGLYT</sequence>
<dbReference type="PANTHER" id="PTHR46511:SF1">
    <property type="entry name" value="MORN REPEAT-CONTAINING PROTEIN 3"/>
    <property type="match status" value="1"/>
</dbReference>
<dbReference type="SMART" id="SM00698">
    <property type="entry name" value="MORN"/>
    <property type="match status" value="6"/>
</dbReference>
<dbReference type="InterPro" id="IPR003409">
    <property type="entry name" value="MORN"/>
</dbReference>
<dbReference type="InterPro" id="IPR052472">
    <property type="entry name" value="MORN3"/>
</dbReference>
<dbReference type="OrthoDB" id="270720at2759"/>
<gene>
    <name evidence="6" type="ORF">EWB00_009308</name>
</gene>
<reference evidence="6 7" key="1">
    <citation type="submission" date="2019-03" db="EMBL/GenBank/DDBJ databases">
        <title>An improved genome assembly of the fluke Schistosoma japonicum.</title>
        <authorList>
            <person name="Hu W."/>
            <person name="Luo F."/>
            <person name="Yin M."/>
            <person name="Mo X."/>
            <person name="Sun C."/>
            <person name="Wu Q."/>
            <person name="Zhu B."/>
            <person name="Xiang M."/>
            <person name="Wang J."/>
            <person name="Wang Y."/>
            <person name="Zhang T."/>
            <person name="Xu B."/>
            <person name="Zheng H."/>
            <person name="Feng Z."/>
        </authorList>
    </citation>
    <scope>NUCLEOTIDE SEQUENCE [LARGE SCALE GENOMIC DNA]</scope>
    <source>
        <strain evidence="6">HuSjv2</strain>
        <tissue evidence="6">Worms</tissue>
    </source>
</reference>
<dbReference type="Gene3D" id="2.20.110.10">
    <property type="entry name" value="Histone H3 K4-specific methyltransferase SET7/9 N-terminal domain"/>
    <property type="match status" value="3"/>
</dbReference>
<evidence type="ECO:0000256" key="2">
    <source>
        <dbReference type="ARBA" id="ARBA00022737"/>
    </source>
</evidence>
<keyword evidence="2" id="KW-0677">Repeat</keyword>
<accession>A0A4Z2DRQ9</accession>